<dbReference type="GO" id="GO:0030983">
    <property type="term" value="F:mismatched DNA binding"/>
    <property type="evidence" value="ECO:0007669"/>
    <property type="project" value="InterPro"/>
</dbReference>
<dbReference type="Gene3D" id="3.30.230.10">
    <property type="match status" value="1"/>
</dbReference>
<dbReference type="GO" id="GO:0016887">
    <property type="term" value="F:ATP hydrolysis activity"/>
    <property type="evidence" value="ECO:0007669"/>
    <property type="project" value="InterPro"/>
</dbReference>
<comment type="caution">
    <text evidence="7">The sequence shown here is derived from an EMBL/GenBank/DDBJ whole genome shotgun (WGS) entry which is preliminary data.</text>
</comment>
<evidence type="ECO:0000313" key="7">
    <source>
        <dbReference type="EMBL" id="OAF69402.1"/>
    </source>
</evidence>
<dbReference type="PANTHER" id="PTHR10073:SF12">
    <property type="entry name" value="DNA MISMATCH REPAIR PROTEIN MLH1"/>
    <property type="match status" value="1"/>
</dbReference>
<gene>
    <name evidence="7" type="ORF">A3Q56_02853</name>
</gene>
<keyword evidence="8" id="KW-1185">Reference proteome</keyword>
<dbReference type="InterPro" id="IPR038973">
    <property type="entry name" value="MutL/Mlh/Pms-like"/>
</dbReference>
<dbReference type="PANTHER" id="PTHR10073">
    <property type="entry name" value="DNA MISMATCH REPAIR PROTEIN MLH, PMS, MUTL"/>
    <property type="match status" value="1"/>
</dbReference>
<comment type="similarity">
    <text evidence="2">Belongs to the DNA mismatch repair MutL/HexB family.</text>
</comment>
<evidence type="ECO:0000259" key="6">
    <source>
        <dbReference type="SMART" id="SM01340"/>
    </source>
</evidence>
<dbReference type="GO" id="GO:0006298">
    <property type="term" value="P:mismatch repair"/>
    <property type="evidence" value="ECO:0007669"/>
    <property type="project" value="InterPro"/>
</dbReference>
<dbReference type="NCBIfam" id="TIGR00585">
    <property type="entry name" value="mutl"/>
    <property type="match status" value="1"/>
</dbReference>
<dbReference type="OrthoDB" id="10263226at2759"/>
<dbReference type="GO" id="GO:0140664">
    <property type="term" value="F:ATP-dependent DNA damage sensor activity"/>
    <property type="evidence" value="ECO:0007669"/>
    <property type="project" value="InterPro"/>
</dbReference>
<dbReference type="EMBL" id="LWCA01000288">
    <property type="protein sequence ID" value="OAF69402.1"/>
    <property type="molecule type" value="Genomic_DNA"/>
</dbReference>
<sequence>MKFLQISDNGCGINKDDLSLVCERFATSKLEKFSDLDKITTYGFRGEALASISLIASTLKIKTKCKTDKDVGYTCQYHNGKLLSKPMPCAANLGTTITIEGLFKNMSVRHKALSKRENIEVTNICQVVYRYAIENSNIAFNLKNLDKSNNLLNTKLNSSCLDNICHIYGITSEKSLYFCEIEDENFKLNGYVSVQKVRFHEFIIFINSRLVECARLKRIIKKVYELSTLKNSGFLIYLSLHLDPSHVDVNVHPAKSDVIFLNQEDIFYKISEKIKEMINNSNQIAVNDDSFMNVSKKSFTRDIPSTYQYDKVRSDFRDQKIENLSFKKDLNPYFTNNIDKEINDNELNLNSVKEMKNNFLDNVDPFTTKILKEHIYIGLLSQNHLLIQHNTDLISMDINYICQEVLYQVCIFHFATFKFIKLQKNFDIEKLIRLALDSNECDWNNEDGDKSELAVNGAKILIAHQSLLADYFSITITKDKFIQTLPNLIPGLVPKLIYLPIFLLALACQVNWEIEKDCIDTIIKELVSFYSKDISKHNNEKMERKIVEHSLLKQARKSKFRLAKIGAYVNDRCMKKIGSNHDFYKIFERC</sequence>
<dbReference type="AlphaFoldDB" id="A0A177B6T0"/>
<evidence type="ECO:0000256" key="3">
    <source>
        <dbReference type="ARBA" id="ARBA00022763"/>
    </source>
</evidence>
<organism evidence="7 8">
    <name type="scientific">Intoshia linei</name>
    <dbReference type="NCBI Taxonomy" id="1819745"/>
    <lineage>
        <taxon>Eukaryota</taxon>
        <taxon>Metazoa</taxon>
        <taxon>Spiralia</taxon>
        <taxon>Lophotrochozoa</taxon>
        <taxon>Mesozoa</taxon>
        <taxon>Orthonectida</taxon>
        <taxon>Rhopaluridae</taxon>
        <taxon>Intoshia</taxon>
    </lineage>
</organism>
<keyword evidence="3" id="KW-0227">DNA damage</keyword>
<dbReference type="InterPro" id="IPR002099">
    <property type="entry name" value="MutL/Mlh/PMS"/>
</dbReference>
<accession>A0A177B6T0</accession>
<dbReference type="SMART" id="SM01340">
    <property type="entry name" value="DNA_mis_repair"/>
    <property type="match status" value="1"/>
</dbReference>
<dbReference type="Gene3D" id="3.30.565.10">
    <property type="entry name" value="Histidine kinase-like ATPase, C-terminal domain"/>
    <property type="match status" value="1"/>
</dbReference>
<dbReference type="SUPFAM" id="SSF55874">
    <property type="entry name" value="ATPase domain of HSP90 chaperone/DNA topoisomerase II/histidine kinase"/>
    <property type="match status" value="1"/>
</dbReference>
<dbReference type="GO" id="GO:0005524">
    <property type="term" value="F:ATP binding"/>
    <property type="evidence" value="ECO:0007669"/>
    <property type="project" value="InterPro"/>
</dbReference>
<dbReference type="SUPFAM" id="SSF54211">
    <property type="entry name" value="Ribosomal protein S5 domain 2-like"/>
    <property type="match status" value="1"/>
</dbReference>
<dbReference type="Proteomes" id="UP000078046">
    <property type="component" value="Unassembled WGS sequence"/>
</dbReference>
<evidence type="ECO:0000256" key="5">
    <source>
        <dbReference type="ARBA" id="ARBA00023242"/>
    </source>
</evidence>
<dbReference type="InterPro" id="IPR020568">
    <property type="entry name" value="Ribosomal_Su5_D2-typ_SF"/>
</dbReference>
<dbReference type="PROSITE" id="PS00058">
    <property type="entry name" value="DNA_MISMATCH_REPAIR_1"/>
    <property type="match status" value="1"/>
</dbReference>
<dbReference type="InterPro" id="IPR013507">
    <property type="entry name" value="DNA_mismatch_S5_2-like"/>
</dbReference>
<protein>
    <recommendedName>
        <fullName evidence="6">DNA mismatch repair protein S5 domain-containing protein</fullName>
    </recommendedName>
</protein>
<evidence type="ECO:0000256" key="1">
    <source>
        <dbReference type="ARBA" id="ARBA00004123"/>
    </source>
</evidence>
<reference evidence="7 8" key="1">
    <citation type="submission" date="2016-04" db="EMBL/GenBank/DDBJ databases">
        <title>The genome of Intoshia linei affirms orthonectids as highly simplified spiralians.</title>
        <authorList>
            <person name="Mikhailov K.V."/>
            <person name="Slusarev G.S."/>
            <person name="Nikitin M.A."/>
            <person name="Logacheva M.D."/>
            <person name="Penin A."/>
            <person name="Aleoshin V."/>
            <person name="Panchin Y.V."/>
        </authorList>
    </citation>
    <scope>NUCLEOTIDE SEQUENCE [LARGE SCALE GENOMIC DNA]</scope>
    <source>
        <strain evidence="7">Intl2013</strain>
        <tissue evidence="7">Whole animal</tissue>
    </source>
</reference>
<dbReference type="Pfam" id="PF16413">
    <property type="entry name" value="Mlh1_C"/>
    <property type="match status" value="1"/>
</dbReference>
<evidence type="ECO:0000256" key="2">
    <source>
        <dbReference type="ARBA" id="ARBA00006082"/>
    </source>
</evidence>
<proteinExistence type="inferred from homology"/>
<feature type="domain" description="DNA mismatch repair protein S5" evidence="6">
    <location>
        <begin position="164"/>
        <end position="279"/>
    </location>
</feature>
<evidence type="ECO:0000313" key="8">
    <source>
        <dbReference type="Proteomes" id="UP000078046"/>
    </source>
</evidence>
<keyword evidence="5" id="KW-0539">Nucleus</keyword>
<dbReference type="InterPro" id="IPR036890">
    <property type="entry name" value="HATPase_C_sf"/>
</dbReference>
<evidence type="ECO:0000256" key="4">
    <source>
        <dbReference type="ARBA" id="ARBA00023204"/>
    </source>
</evidence>
<dbReference type="InterPro" id="IPR032189">
    <property type="entry name" value="Mlh1_C"/>
</dbReference>
<keyword evidence="4" id="KW-0234">DNA repair</keyword>
<comment type="subcellular location">
    <subcellularLocation>
        <location evidence="1">Nucleus</location>
    </subcellularLocation>
</comment>
<dbReference type="InterPro" id="IPR014762">
    <property type="entry name" value="DNA_mismatch_repair_CS"/>
</dbReference>
<dbReference type="GO" id="GO:0032389">
    <property type="term" value="C:MutLalpha complex"/>
    <property type="evidence" value="ECO:0007669"/>
    <property type="project" value="TreeGrafter"/>
</dbReference>
<name>A0A177B6T0_9BILA</name>
<dbReference type="Pfam" id="PF01119">
    <property type="entry name" value="DNA_mis_repair"/>
    <property type="match status" value="1"/>
</dbReference>
<dbReference type="InterPro" id="IPR014721">
    <property type="entry name" value="Ribsml_uS5_D2-typ_fold_subgr"/>
</dbReference>